<feature type="compositionally biased region" description="Acidic residues" evidence="1">
    <location>
        <begin position="219"/>
        <end position="228"/>
    </location>
</feature>
<accession>A0A1Q3DI70</accession>
<gene>
    <name evidence="2" type="ORF">CFOL_v3_35513</name>
</gene>
<feature type="non-terminal residue" evidence="2">
    <location>
        <position position="1"/>
    </location>
</feature>
<reference evidence="3" key="1">
    <citation type="submission" date="2016-04" db="EMBL/GenBank/DDBJ databases">
        <title>Cephalotus genome sequencing.</title>
        <authorList>
            <person name="Fukushima K."/>
            <person name="Hasebe M."/>
            <person name="Fang X."/>
        </authorList>
    </citation>
    <scope>NUCLEOTIDE SEQUENCE [LARGE SCALE GENOMIC DNA]</scope>
    <source>
        <strain evidence="3">cv. St1</strain>
    </source>
</reference>
<dbReference type="STRING" id="3775.A0A1Q3DI70"/>
<comment type="caution">
    <text evidence="2">The sequence shown here is derived from an EMBL/GenBank/DDBJ whole genome shotgun (WGS) entry which is preliminary data.</text>
</comment>
<evidence type="ECO:0000256" key="1">
    <source>
        <dbReference type="SAM" id="MobiDB-lite"/>
    </source>
</evidence>
<proteinExistence type="predicted"/>
<protein>
    <recommendedName>
        <fullName evidence="4">Pkinase domain-containing protein</fullName>
    </recommendedName>
</protein>
<evidence type="ECO:0000313" key="3">
    <source>
        <dbReference type="Proteomes" id="UP000187406"/>
    </source>
</evidence>
<feature type="compositionally biased region" description="Low complexity" evidence="1">
    <location>
        <begin position="262"/>
        <end position="271"/>
    </location>
</feature>
<evidence type="ECO:0008006" key="4">
    <source>
        <dbReference type="Google" id="ProtNLM"/>
    </source>
</evidence>
<sequence>NPKPRKSKGPKLDRRNAAKHIDYDASSSSSSLYDSSSSSSLVTRSLDLSDRTSFRIEGVEGEFDRICRSLGLSGPEDFSIPTAAWEARKIRSTSDILPRSRLNRLDSPTEEDLKEGKESEVANELCDRVLESVTVRDCDDATELISNESTESKGTRFASIGGGDNGARELVLKPPPAMTLPAIDDTRSTWDIFRDLSAESERGDHIQHFSFSSSSSGDDVGEEEEDRDGDVAVNGREEEGDENAVLSEESCSFTTSNDDDSSSTTTNPSPNGRFRRLITTDWQKGELLGRGSFGSVYEGIS</sequence>
<evidence type="ECO:0000313" key="2">
    <source>
        <dbReference type="EMBL" id="GAV92132.1"/>
    </source>
</evidence>
<dbReference type="AlphaFoldDB" id="A0A1Q3DI70"/>
<name>A0A1Q3DI70_CEPFO</name>
<dbReference type="OrthoDB" id="1746562at2759"/>
<dbReference type="EMBL" id="BDDD01008861">
    <property type="protein sequence ID" value="GAV92132.1"/>
    <property type="molecule type" value="Genomic_DNA"/>
</dbReference>
<feature type="region of interest" description="Disordered" evidence="1">
    <location>
        <begin position="1"/>
        <end position="45"/>
    </location>
</feature>
<feature type="non-terminal residue" evidence="2">
    <location>
        <position position="301"/>
    </location>
</feature>
<dbReference type="Proteomes" id="UP000187406">
    <property type="component" value="Unassembled WGS sequence"/>
</dbReference>
<feature type="compositionally biased region" description="Basic and acidic residues" evidence="1">
    <location>
        <begin position="10"/>
        <end position="23"/>
    </location>
</feature>
<feature type="compositionally biased region" description="Low complexity" evidence="1">
    <location>
        <begin position="24"/>
        <end position="45"/>
    </location>
</feature>
<organism evidence="2 3">
    <name type="scientific">Cephalotus follicularis</name>
    <name type="common">Albany pitcher plant</name>
    <dbReference type="NCBI Taxonomy" id="3775"/>
    <lineage>
        <taxon>Eukaryota</taxon>
        <taxon>Viridiplantae</taxon>
        <taxon>Streptophyta</taxon>
        <taxon>Embryophyta</taxon>
        <taxon>Tracheophyta</taxon>
        <taxon>Spermatophyta</taxon>
        <taxon>Magnoliopsida</taxon>
        <taxon>eudicotyledons</taxon>
        <taxon>Gunneridae</taxon>
        <taxon>Pentapetalae</taxon>
        <taxon>rosids</taxon>
        <taxon>fabids</taxon>
        <taxon>Oxalidales</taxon>
        <taxon>Cephalotaceae</taxon>
        <taxon>Cephalotus</taxon>
    </lineage>
</organism>
<keyword evidence="3" id="KW-1185">Reference proteome</keyword>
<dbReference type="InParanoid" id="A0A1Q3DI70"/>
<feature type="region of interest" description="Disordered" evidence="1">
    <location>
        <begin position="204"/>
        <end position="275"/>
    </location>
</feature>